<feature type="region of interest" description="Disordered" evidence="5">
    <location>
        <begin position="193"/>
        <end position="320"/>
    </location>
</feature>
<keyword evidence="2 4" id="KW-0863">Zinc-finger</keyword>
<dbReference type="AlphaFoldDB" id="A0A5C3KIK7"/>
<dbReference type="PROSITE" id="PS50089">
    <property type="entry name" value="ZF_RING_2"/>
    <property type="match status" value="1"/>
</dbReference>
<dbReference type="OrthoDB" id="8062037at2759"/>
<dbReference type="PANTHER" id="PTHR45931">
    <property type="entry name" value="SI:CH211-59O9.10"/>
    <property type="match status" value="1"/>
</dbReference>
<evidence type="ECO:0000259" key="6">
    <source>
        <dbReference type="PROSITE" id="PS50089"/>
    </source>
</evidence>
<evidence type="ECO:0000256" key="3">
    <source>
        <dbReference type="ARBA" id="ARBA00022833"/>
    </source>
</evidence>
<evidence type="ECO:0000313" key="8">
    <source>
        <dbReference type="Proteomes" id="UP000307440"/>
    </source>
</evidence>
<dbReference type="EMBL" id="ML210317">
    <property type="protein sequence ID" value="TFK19980.1"/>
    <property type="molecule type" value="Genomic_DNA"/>
</dbReference>
<dbReference type="InterPro" id="IPR051834">
    <property type="entry name" value="RING_finger_E3_ligase"/>
</dbReference>
<feature type="compositionally biased region" description="Basic and acidic residues" evidence="5">
    <location>
        <begin position="306"/>
        <end position="320"/>
    </location>
</feature>
<evidence type="ECO:0000256" key="5">
    <source>
        <dbReference type="SAM" id="MobiDB-lite"/>
    </source>
</evidence>
<reference evidence="7 8" key="1">
    <citation type="journal article" date="2019" name="Nat. Ecol. Evol.">
        <title>Megaphylogeny resolves global patterns of mushroom evolution.</title>
        <authorList>
            <person name="Varga T."/>
            <person name="Krizsan K."/>
            <person name="Foldi C."/>
            <person name="Dima B."/>
            <person name="Sanchez-Garcia M."/>
            <person name="Sanchez-Ramirez S."/>
            <person name="Szollosi G.J."/>
            <person name="Szarkandi J.G."/>
            <person name="Papp V."/>
            <person name="Albert L."/>
            <person name="Andreopoulos W."/>
            <person name="Angelini C."/>
            <person name="Antonin V."/>
            <person name="Barry K.W."/>
            <person name="Bougher N.L."/>
            <person name="Buchanan P."/>
            <person name="Buyck B."/>
            <person name="Bense V."/>
            <person name="Catcheside P."/>
            <person name="Chovatia M."/>
            <person name="Cooper J."/>
            <person name="Damon W."/>
            <person name="Desjardin D."/>
            <person name="Finy P."/>
            <person name="Geml J."/>
            <person name="Haridas S."/>
            <person name="Hughes K."/>
            <person name="Justo A."/>
            <person name="Karasinski D."/>
            <person name="Kautmanova I."/>
            <person name="Kiss B."/>
            <person name="Kocsube S."/>
            <person name="Kotiranta H."/>
            <person name="LaButti K.M."/>
            <person name="Lechner B.E."/>
            <person name="Liimatainen K."/>
            <person name="Lipzen A."/>
            <person name="Lukacs Z."/>
            <person name="Mihaltcheva S."/>
            <person name="Morgado L.N."/>
            <person name="Niskanen T."/>
            <person name="Noordeloos M.E."/>
            <person name="Ohm R.A."/>
            <person name="Ortiz-Santana B."/>
            <person name="Ovrebo C."/>
            <person name="Racz N."/>
            <person name="Riley R."/>
            <person name="Savchenko A."/>
            <person name="Shiryaev A."/>
            <person name="Soop K."/>
            <person name="Spirin V."/>
            <person name="Szebenyi C."/>
            <person name="Tomsovsky M."/>
            <person name="Tulloss R.E."/>
            <person name="Uehling J."/>
            <person name="Grigoriev I.V."/>
            <person name="Vagvolgyi C."/>
            <person name="Papp T."/>
            <person name="Martin F.M."/>
            <person name="Miettinen O."/>
            <person name="Hibbett D.S."/>
            <person name="Nagy L.G."/>
        </authorList>
    </citation>
    <scope>NUCLEOTIDE SEQUENCE [LARGE SCALE GENOMIC DNA]</scope>
    <source>
        <strain evidence="7 8">CBS 121175</strain>
    </source>
</reference>
<keyword evidence="1" id="KW-0479">Metal-binding</keyword>
<protein>
    <recommendedName>
        <fullName evidence="6">RING-type domain-containing protein</fullName>
    </recommendedName>
</protein>
<dbReference type="GO" id="GO:0005634">
    <property type="term" value="C:nucleus"/>
    <property type="evidence" value="ECO:0007669"/>
    <property type="project" value="TreeGrafter"/>
</dbReference>
<evidence type="ECO:0000256" key="2">
    <source>
        <dbReference type="ARBA" id="ARBA00022771"/>
    </source>
</evidence>
<dbReference type="GO" id="GO:0006511">
    <property type="term" value="P:ubiquitin-dependent protein catabolic process"/>
    <property type="evidence" value="ECO:0007669"/>
    <property type="project" value="TreeGrafter"/>
</dbReference>
<keyword evidence="3" id="KW-0862">Zinc</keyword>
<feature type="compositionally biased region" description="Low complexity" evidence="5">
    <location>
        <begin position="199"/>
        <end position="232"/>
    </location>
</feature>
<evidence type="ECO:0000256" key="4">
    <source>
        <dbReference type="PROSITE-ProRule" id="PRU00175"/>
    </source>
</evidence>
<evidence type="ECO:0000256" key="1">
    <source>
        <dbReference type="ARBA" id="ARBA00022723"/>
    </source>
</evidence>
<keyword evidence="8" id="KW-1185">Reference proteome</keyword>
<dbReference type="SUPFAM" id="SSF57850">
    <property type="entry name" value="RING/U-box"/>
    <property type="match status" value="1"/>
</dbReference>
<dbReference type="Pfam" id="PF13639">
    <property type="entry name" value="zf-RING_2"/>
    <property type="match status" value="1"/>
</dbReference>
<evidence type="ECO:0000313" key="7">
    <source>
        <dbReference type="EMBL" id="TFK19980.1"/>
    </source>
</evidence>
<sequence>MSLQITTDNGTRRMSFGVPAAAVPEARASGIPTMTEFLTGDNSPDRNDARITAPMMAYLLALLGSRDPLTALVAGGSGMPENGRMGDYVFNQEALDQIITQLMENSNAHRPVPATDEIINKLSREVLTVNSVTLREDCAVCKEQFRLETEDPAEQVVIKLPCKHPFHEPCIIPWLKSSGTCPVCRFALIPQPSQHPANQSGTPTAASSSSQSPPSSSLNRPSSPSRSSESSSGSGGFIHNLFSHFTGGGGGSNSPGPSSSSNVGHASRSPPQRTSSMSPPPFSRSHHRSSSDSSGSRSNGFRQRRNGRDHLPGGWEHDLD</sequence>
<dbReference type="Gene3D" id="3.30.40.10">
    <property type="entry name" value="Zinc/RING finger domain, C3HC4 (zinc finger)"/>
    <property type="match status" value="1"/>
</dbReference>
<dbReference type="InterPro" id="IPR013083">
    <property type="entry name" value="Znf_RING/FYVE/PHD"/>
</dbReference>
<dbReference type="InterPro" id="IPR001841">
    <property type="entry name" value="Znf_RING"/>
</dbReference>
<dbReference type="SMART" id="SM00184">
    <property type="entry name" value="RING"/>
    <property type="match status" value="1"/>
</dbReference>
<gene>
    <name evidence="7" type="ORF">FA15DRAFT_673954</name>
</gene>
<dbReference type="Proteomes" id="UP000307440">
    <property type="component" value="Unassembled WGS sequence"/>
</dbReference>
<proteinExistence type="predicted"/>
<feature type="domain" description="RING-type" evidence="6">
    <location>
        <begin position="138"/>
        <end position="185"/>
    </location>
</feature>
<accession>A0A5C3KIK7</accession>
<dbReference type="GO" id="GO:0008270">
    <property type="term" value="F:zinc ion binding"/>
    <property type="evidence" value="ECO:0007669"/>
    <property type="project" value="UniProtKB-KW"/>
</dbReference>
<name>A0A5C3KIK7_COPMA</name>
<dbReference type="PANTHER" id="PTHR45931:SF3">
    <property type="entry name" value="RING ZINC FINGER-CONTAINING PROTEIN"/>
    <property type="match status" value="1"/>
</dbReference>
<dbReference type="GO" id="GO:0061630">
    <property type="term" value="F:ubiquitin protein ligase activity"/>
    <property type="evidence" value="ECO:0007669"/>
    <property type="project" value="TreeGrafter"/>
</dbReference>
<dbReference type="STRING" id="230819.A0A5C3KIK7"/>
<organism evidence="7 8">
    <name type="scientific">Coprinopsis marcescibilis</name>
    <name type="common">Agaric fungus</name>
    <name type="synonym">Psathyrella marcescibilis</name>
    <dbReference type="NCBI Taxonomy" id="230819"/>
    <lineage>
        <taxon>Eukaryota</taxon>
        <taxon>Fungi</taxon>
        <taxon>Dikarya</taxon>
        <taxon>Basidiomycota</taxon>
        <taxon>Agaricomycotina</taxon>
        <taxon>Agaricomycetes</taxon>
        <taxon>Agaricomycetidae</taxon>
        <taxon>Agaricales</taxon>
        <taxon>Agaricineae</taxon>
        <taxon>Psathyrellaceae</taxon>
        <taxon>Coprinopsis</taxon>
    </lineage>
</organism>